<dbReference type="SUPFAM" id="SSF52540">
    <property type="entry name" value="P-loop containing nucleoside triphosphate hydrolases"/>
    <property type="match status" value="1"/>
</dbReference>
<dbReference type="Proteomes" id="UP000520814">
    <property type="component" value="Unassembled WGS sequence"/>
</dbReference>
<dbReference type="InterPro" id="IPR035086">
    <property type="entry name" value="DgcN-like_C"/>
</dbReference>
<gene>
    <name evidence="3" type="ORF">HNQ39_004307</name>
</gene>
<name>A0A7W9W8Q8_ARMRO</name>
<dbReference type="Gene3D" id="3.40.50.300">
    <property type="entry name" value="P-loop containing nucleotide triphosphate hydrolases"/>
    <property type="match status" value="1"/>
</dbReference>
<evidence type="ECO:0000313" key="4">
    <source>
        <dbReference type="Proteomes" id="UP000520814"/>
    </source>
</evidence>
<feature type="domain" description="D-glutamate N-acetyltransferase-like C-terminal" evidence="1">
    <location>
        <begin position="144"/>
        <end position="348"/>
    </location>
</feature>
<feature type="domain" description="D-glutamate N-acetyltransferase-like N-terminal" evidence="2">
    <location>
        <begin position="42"/>
        <end position="134"/>
    </location>
</feature>
<evidence type="ECO:0000259" key="1">
    <source>
        <dbReference type="Pfam" id="PF07755"/>
    </source>
</evidence>
<proteinExistence type="predicted"/>
<dbReference type="InterPro" id="IPR011669">
    <property type="entry name" value="DgcN-like"/>
</dbReference>
<reference evidence="3 4" key="1">
    <citation type="submission" date="2020-08" db="EMBL/GenBank/DDBJ databases">
        <title>Genomic Encyclopedia of Type Strains, Phase IV (KMG-IV): sequencing the most valuable type-strain genomes for metagenomic binning, comparative biology and taxonomic classification.</title>
        <authorList>
            <person name="Goeker M."/>
        </authorList>
    </citation>
    <scope>NUCLEOTIDE SEQUENCE [LARGE SCALE GENOMIC DNA]</scope>
    <source>
        <strain evidence="3 4">DSM 23562</strain>
    </source>
</reference>
<accession>A0A7W9W8Q8</accession>
<dbReference type="PANTHER" id="PTHR40690">
    <property type="entry name" value="GLL3100 PROTEIN"/>
    <property type="match status" value="1"/>
</dbReference>
<sequence length="354" mass="37184">MQLSSDRRLALLMHEAVLGNAGKMGFGLLRYSDSQIACVIDRETAGRDLVALCGIPRPVPIVATIAEALALGADTLVPAIAPAGGILPDDWRREICEGLRGGMSLVNGLHERMAEAPDFRAALTPSAWIWDVRVEPDGLPNGLGRARELPAKRILTVGTDMAIGKMTASLELHKAAQRQALPSAFVATGQIGICISGAGIALDAVRVDFASGGVEWAVLEATHKLPRPARAGGAGLIWVEGQGSVLHPASTAWLPLIRGSVPTHLILCHRAGQESVLRAPWVRVPPLREVAALYEAVCAPIQPARVVGIALNCGHLSADEAQAACEKTEAETGLPTSDVVRFGGERLLEAVLAA</sequence>
<organism evidence="3 4">
    <name type="scientific">Armatimonas rosea</name>
    <dbReference type="NCBI Taxonomy" id="685828"/>
    <lineage>
        <taxon>Bacteria</taxon>
        <taxon>Bacillati</taxon>
        <taxon>Armatimonadota</taxon>
        <taxon>Armatimonadia</taxon>
        <taxon>Armatimonadales</taxon>
        <taxon>Armatimonadaceae</taxon>
        <taxon>Armatimonas</taxon>
    </lineage>
</organism>
<protein>
    <submittedName>
        <fullName evidence="3">Putative NAD-dependent epimerase/dehydratase family protein</fullName>
    </submittedName>
</protein>
<keyword evidence="4" id="KW-1185">Reference proteome</keyword>
<dbReference type="Pfam" id="PF07755">
    <property type="entry name" value="DUF1611"/>
    <property type="match status" value="1"/>
</dbReference>
<dbReference type="InterPro" id="IPR035402">
    <property type="entry name" value="DgcN-like_N"/>
</dbReference>
<dbReference type="PIRSF" id="PIRSF026760">
    <property type="entry name" value="UCP026760"/>
    <property type="match status" value="1"/>
</dbReference>
<dbReference type="AlphaFoldDB" id="A0A7W9W8Q8"/>
<dbReference type="RefSeq" id="WP_184201606.1">
    <property type="nucleotide sequence ID" value="NZ_JACHGW010000004.1"/>
</dbReference>
<dbReference type="InterPro" id="IPR027417">
    <property type="entry name" value="P-loop_NTPase"/>
</dbReference>
<evidence type="ECO:0000313" key="3">
    <source>
        <dbReference type="EMBL" id="MBB6052486.1"/>
    </source>
</evidence>
<dbReference type="PANTHER" id="PTHR40690:SF1">
    <property type="entry name" value="DUF1611 DOMAIN-CONTAINING PROTEIN"/>
    <property type="match status" value="1"/>
</dbReference>
<evidence type="ECO:0000259" key="2">
    <source>
        <dbReference type="Pfam" id="PF17396"/>
    </source>
</evidence>
<dbReference type="Gene3D" id="3.40.50.720">
    <property type="entry name" value="NAD(P)-binding Rossmann-like Domain"/>
    <property type="match status" value="1"/>
</dbReference>
<dbReference type="EMBL" id="JACHGW010000004">
    <property type="protein sequence ID" value="MBB6052486.1"/>
    <property type="molecule type" value="Genomic_DNA"/>
</dbReference>
<dbReference type="Pfam" id="PF17396">
    <property type="entry name" value="DUF1611_N"/>
    <property type="match status" value="1"/>
</dbReference>
<comment type="caution">
    <text evidence="3">The sequence shown here is derived from an EMBL/GenBank/DDBJ whole genome shotgun (WGS) entry which is preliminary data.</text>
</comment>